<evidence type="ECO:0000313" key="1">
    <source>
        <dbReference type="EMBL" id="CCX16313.1"/>
    </source>
</evidence>
<gene>
    <name evidence="1" type="ORF">PCON_02909</name>
</gene>
<proteinExistence type="predicted"/>
<accession>U4LI26</accession>
<protein>
    <submittedName>
        <fullName evidence="1">Uncharacterized protein</fullName>
    </submittedName>
</protein>
<dbReference type="AlphaFoldDB" id="U4LI26"/>
<sequence>MVWFAIKECSAVSSLLKNIQASSIEDKTGVRAISRSEVPLSEHEAALSRRIRHTSLVLVRSFCNKVHFTSLAFHSSFVQN</sequence>
<dbReference type="Proteomes" id="UP000018144">
    <property type="component" value="Unassembled WGS sequence"/>
</dbReference>
<dbReference type="EMBL" id="HF936375">
    <property type="protein sequence ID" value="CCX16313.1"/>
    <property type="molecule type" value="Genomic_DNA"/>
</dbReference>
<name>U4LI26_PYROM</name>
<keyword evidence="2" id="KW-1185">Reference proteome</keyword>
<evidence type="ECO:0000313" key="2">
    <source>
        <dbReference type="Proteomes" id="UP000018144"/>
    </source>
</evidence>
<reference evidence="1 2" key="1">
    <citation type="journal article" date="2013" name="PLoS Genet.">
        <title>The genome and development-dependent transcriptomes of Pyronema confluens: a window into fungal evolution.</title>
        <authorList>
            <person name="Traeger S."/>
            <person name="Altegoer F."/>
            <person name="Freitag M."/>
            <person name="Gabaldon T."/>
            <person name="Kempken F."/>
            <person name="Kumar A."/>
            <person name="Marcet-Houben M."/>
            <person name="Poggeler S."/>
            <person name="Stajich J.E."/>
            <person name="Nowrousian M."/>
        </authorList>
    </citation>
    <scope>NUCLEOTIDE SEQUENCE [LARGE SCALE GENOMIC DNA]</scope>
    <source>
        <strain evidence="2">CBS 100304</strain>
        <tissue evidence="1">Vegetative mycelium</tissue>
    </source>
</reference>
<organism evidence="1 2">
    <name type="scientific">Pyronema omphalodes (strain CBS 100304)</name>
    <name type="common">Pyronema confluens</name>
    <dbReference type="NCBI Taxonomy" id="1076935"/>
    <lineage>
        <taxon>Eukaryota</taxon>
        <taxon>Fungi</taxon>
        <taxon>Dikarya</taxon>
        <taxon>Ascomycota</taxon>
        <taxon>Pezizomycotina</taxon>
        <taxon>Pezizomycetes</taxon>
        <taxon>Pezizales</taxon>
        <taxon>Pyronemataceae</taxon>
        <taxon>Pyronema</taxon>
    </lineage>
</organism>